<evidence type="ECO:0000313" key="1">
    <source>
        <dbReference type="EnsemblProtists" id="HpaP811287"/>
    </source>
</evidence>
<sequence>MRSLCAVRIHQVSDAKGRCGRKLGITGEIHVWEQTGHDRSERCTFDNHHHFICCSKNHQVVAVEKKKLTCKWRHIDSALHRATFDALVL</sequence>
<evidence type="ECO:0000313" key="2">
    <source>
        <dbReference type="Proteomes" id="UP000011713"/>
    </source>
</evidence>
<proteinExistence type="predicted"/>
<dbReference type="InParanoid" id="M4BXK6"/>
<dbReference type="AlphaFoldDB" id="M4BXK6"/>
<protein>
    <submittedName>
        <fullName evidence="1">Uncharacterized protein</fullName>
    </submittedName>
</protein>
<dbReference type="Proteomes" id="UP000011713">
    <property type="component" value="Unassembled WGS sequence"/>
</dbReference>
<reference evidence="2" key="1">
    <citation type="journal article" date="2010" name="Science">
        <title>Signatures of adaptation to obligate biotrophy in the Hyaloperonospora arabidopsidis genome.</title>
        <authorList>
            <person name="Baxter L."/>
            <person name="Tripathy S."/>
            <person name="Ishaque N."/>
            <person name="Boot N."/>
            <person name="Cabral A."/>
            <person name="Kemen E."/>
            <person name="Thines M."/>
            <person name="Ah-Fong A."/>
            <person name="Anderson R."/>
            <person name="Badejoko W."/>
            <person name="Bittner-Eddy P."/>
            <person name="Boore J.L."/>
            <person name="Chibucos M.C."/>
            <person name="Coates M."/>
            <person name="Dehal P."/>
            <person name="Delehaunty K."/>
            <person name="Dong S."/>
            <person name="Downton P."/>
            <person name="Dumas B."/>
            <person name="Fabro G."/>
            <person name="Fronick C."/>
            <person name="Fuerstenberg S.I."/>
            <person name="Fulton L."/>
            <person name="Gaulin E."/>
            <person name="Govers F."/>
            <person name="Hughes L."/>
            <person name="Humphray S."/>
            <person name="Jiang R.H."/>
            <person name="Judelson H."/>
            <person name="Kamoun S."/>
            <person name="Kyung K."/>
            <person name="Meijer H."/>
            <person name="Minx P."/>
            <person name="Morris P."/>
            <person name="Nelson J."/>
            <person name="Phuntumart V."/>
            <person name="Qutob D."/>
            <person name="Rehmany A."/>
            <person name="Rougon-Cardoso A."/>
            <person name="Ryden P."/>
            <person name="Torto-Alalibo T."/>
            <person name="Studholme D."/>
            <person name="Wang Y."/>
            <person name="Win J."/>
            <person name="Wood J."/>
            <person name="Clifton S.W."/>
            <person name="Rogers J."/>
            <person name="Van den Ackerveken G."/>
            <person name="Jones J.D."/>
            <person name="McDowell J.M."/>
            <person name="Beynon J."/>
            <person name="Tyler B.M."/>
        </authorList>
    </citation>
    <scope>NUCLEOTIDE SEQUENCE [LARGE SCALE GENOMIC DNA]</scope>
    <source>
        <strain evidence="2">Emoy2</strain>
    </source>
</reference>
<dbReference type="EMBL" id="JH598028">
    <property type="status" value="NOT_ANNOTATED_CDS"/>
    <property type="molecule type" value="Genomic_DNA"/>
</dbReference>
<dbReference type="EnsemblProtists" id="HpaT811287">
    <property type="protein sequence ID" value="HpaP811287"/>
    <property type="gene ID" value="HpaG811287"/>
</dbReference>
<keyword evidence="2" id="KW-1185">Reference proteome</keyword>
<organism evidence="1 2">
    <name type="scientific">Hyaloperonospora arabidopsidis (strain Emoy2)</name>
    <name type="common">Downy mildew agent</name>
    <name type="synonym">Peronospora arabidopsidis</name>
    <dbReference type="NCBI Taxonomy" id="559515"/>
    <lineage>
        <taxon>Eukaryota</taxon>
        <taxon>Sar</taxon>
        <taxon>Stramenopiles</taxon>
        <taxon>Oomycota</taxon>
        <taxon>Peronosporomycetes</taxon>
        <taxon>Peronosporales</taxon>
        <taxon>Peronosporaceae</taxon>
        <taxon>Hyaloperonospora</taxon>
    </lineage>
</organism>
<dbReference type="HOGENOM" id="CLU_2459502_0_0_1"/>
<dbReference type="VEuPathDB" id="FungiDB:HpaG811287"/>
<name>M4BXK6_HYAAE</name>
<reference evidence="1" key="2">
    <citation type="submission" date="2015-06" db="UniProtKB">
        <authorList>
            <consortium name="EnsemblProtists"/>
        </authorList>
    </citation>
    <scope>IDENTIFICATION</scope>
    <source>
        <strain evidence="1">Emoy2</strain>
    </source>
</reference>
<accession>M4BXK6</accession>